<dbReference type="AlphaFoldDB" id="A0A8I6RIF8"/>
<dbReference type="Proteomes" id="UP000494040">
    <property type="component" value="Unassembled WGS sequence"/>
</dbReference>
<evidence type="ECO:0000313" key="2">
    <source>
        <dbReference type="EnsemblMetazoa" id="XP_014246811.1"/>
    </source>
</evidence>
<dbReference type="EnsemblMetazoa" id="XM_014391325.1">
    <property type="protein sequence ID" value="XP_014246811.1"/>
    <property type="gene ID" value="LOC106665114"/>
</dbReference>
<evidence type="ECO:0000256" key="1">
    <source>
        <dbReference type="SAM" id="MobiDB-lite"/>
    </source>
</evidence>
<name>A0A8I6RIF8_CIMLE</name>
<evidence type="ECO:0000313" key="3">
    <source>
        <dbReference type="Proteomes" id="UP000494040"/>
    </source>
</evidence>
<dbReference type="GeneID" id="106665114"/>
<protein>
    <submittedName>
        <fullName evidence="2">Uncharacterized protein</fullName>
    </submittedName>
</protein>
<sequence length="581" mass="66861">MLQKYRRFGKPTTINTVKNQRLKELARENFILRSSRLTLLRKVRCFRTKRKIYHGFVLPMYAKLISKGLYAGSIQNINRSSAGDGRSLPLGRVPNPVTIKFRQHSENKVVVNVTNPLDENRIINFSKDELEKGIYVVVGAEELENRKYRSLVKFLVEKDEGLCNTDVAVNTSHIKIKRDKETLSFKKFVLDTKDSGFSKSLSSQCEDLYEICFPTSMEQDEDDDSDSYKSALSHLGSPCRGSDATIVADEVSVQPVKKEEPKEIKKKKLKNRSTKVLFHSREKMPEKANGCTNRKTDSVTKIHTNYFKTGAEQSSNYLLKLKDAKRRKMSTMKKSKKMSRSFCSIVSSEYSQINLLGTNEARGHGANFGLSPHEISDRKRLKNERNITSVSQVLKGVAVALKPLQDQLVDLKSKMVKFRQNVPKDVKKNDTSTKKEIEEIVNAIMCADGAHENLPRYIYGHPSYSEPKRKFKQFESQQSSSSRMMSQGPNSSFWPDTPPEKDLSRYMKCTCLDRSRTHEERHRNRANLNRFCTTYIQQEKIQNRFNFGYRYDHYLRNKNVGKNLYSKPPDIPPIMSPGNKR</sequence>
<accession>A0A8I6RIF8</accession>
<dbReference type="RefSeq" id="XP_014246811.1">
    <property type="nucleotide sequence ID" value="XM_014391325.1"/>
</dbReference>
<proteinExistence type="predicted"/>
<feature type="compositionally biased region" description="Low complexity" evidence="1">
    <location>
        <begin position="476"/>
        <end position="492"/>
    </location>
</feature>
<feature type="region of interest" description="Disordered" evidence="1">
    <location>
        <begin position="473"/>
        <end position="497"/>
    </location>
</feature>
<dbReference type="RefSeq" id="XP_014246810.1">
    <property type="nucleotide sequence ID" value="XM_014391324.1"/>
</dbReference>
<dbReference type="OrthoDB" id="10650305at2759"/>
<organism evidence="2 3">
    <name type="scientific">Cimex lectularius</name>
    <name type="common">Bed bug</name>
    <name type="synonym">Acanthia lectularia</name>
    <dbReference type="NCBI Taxonomy" id="79782"/>
    <lineage>
        <taxon>Eukaryota</taxon>
        <taxon>Metazoa</taxon>
        <taxon>Ecdysozoa</taxon>
        <taxon>Arthropoda</taxon>
        <taxon>Hexapoda</taxon>
        <taxon>Insecta</taxon>
        <taxon>Pterygota</taxon>
        <taxon>Neoptera</taxon>
        <taxon>Paraneoptera</taxon>
        <taxon>Hemiptera</taxon>
        <taxon>Heteroptera</taxon>
        <taxon>Panheteroptera</taxon>
        <taxon>Cimicomorpha</taxon>
        <taxon>Cimicidae</taxon>
        <taxon>Cimex</taxon>
    </lineage>
</organism>
<reference evidence="2" key="1">
    <citation type="submission" date="2022-01" db="UniProtKB">
        <authorList>
            <consortium name="EnsemblMetazoa"/>
        </authorList>
    </citation>
    <scope>IDENTIFICATION</scope>
</reference>
<dbReference type="KEGG" id="clec:106665114"/>
<dbReference type="EnsemblMetazoa" id="XM_014391324.1">
    <property type="protein sequence ID" value="XP_014246810.1"/>
    <property type="gene ID" value="LOC106665114"/>
</dbReference>
<keyword evidence="3" id="KW-1185">Reference proteome</keyword>